<dbReference type="EMBL" id="NMUH01001655">
    <property type="protein sequence ID" value="MQL94278.1"/>
    <property type="molecule type" value="Genomic_DNA"/>
</dbReference>
<evidence type="ECO:0000313" key="3">
    <source>
        <dbReference type="Proteomes" id="UP000652761"/>
    </source>
</evidence>
<protein>
    <submittedName>
        <fullName evidence="2">Uncharacterized protein</fullName>
    </submittedName>
</protein>
<reference evidence="2" key="1">
    <citation type="submission" date="2017-07" db="EMBL/GenBank/DDBJ databases">
        <title>Taro Niue Genome Assembly and Annotation.</title>
        <authorList>
            <person name="Atibalentja N."/>
            <person name="Keating K."/>
            <person name="Fields C.J."/>
        </authorList>
    </citation>
    <scope>NUCLEOTIDE SEQUENCE</scope>
    <source>
        <strain evidence="2">Niue_2</strain>
        <tissue evidence="2">Leaf</tissue>
    </source>
</reference>
<organism evidence="2 3">
    <name type="scientific">Colocasia esculenta</name>
    <name type="common">Wild taro</name>
    <name type="synonym">Arum esculentum</name>
    <dbReference type="NCBI Taxonomy" id="4460"/>
    <lineage>
        <taxon>Eukaryota</taxon>
        <taxon>Viridiplantae</taxon>
        <taxon>Streptophyta</taxon>
        <taxon>Embryophyta</taxon>
        <taxon>Tracheophyta</taxon>
        <taxon>Spermatophyta</taxon>
        <taxon>Magnoliopsida</taxon>
        <taxon>Liliopsida</taxon>
        <taxon>Araceae</taxon>
        <taxon>Aroideae</taxon>
        <taxon>Colocasieae</taxon>
        <taxon>Colocasia</taxon>
    </lineage>
</organism>
<proteinExistence type="predicted"/>
<accession>A0A843VD79</accession>
<dbReference type="AlphaFoldDB" id="A0A843VD79"/>
<sequence>MLISSTEKNTAGSPASVKAGGWMARGRAGGNMDRIKAWTKDAAGGDGIAGLLGGLHGPSARPGVEGTVGVGSTAGRWHLAVALGAPLAAGEEEGPNGGKALDEVAASARLGGITLEWVGGLENLVAGGDGLAGGDGDVGEVEEVGGVVGGDFEEGILYVLLPKSRERGEYQKRKQ</sequence>
<name>A0A843VD79_COLES</name>
<keyword evidence="3" id="KW-1185">Reference proteome</keyword>
<feature type="region of interest" description="Disordered" evidence="1">
    <location>
        <begin position="1"/>
        <end position="22"/>
    </location>
</feature>
<dbReference type="Proteomes" id="UP000652761">
    <property type="component" value="Unassembled WGS sequence"/>
</dbReference>
<evidence type="ECO:0000256" key="1">
    <source>
        <dbReference type="SAM" id="MobiDB-lite"/>
    </source>
</evidence>
<comment type="caution">
    <text evidence="2">The sequence shown here is derived from an EMBL/GenBank/DDBJ whole genome shotgun (WGS) entry which is preliminary data.</text>
</comment>
<feature type="compositionally biased region" description="Polar residues" evidence="1">
    <location>
        <begin position="1"/>
        <end position="13"/>
    </location>
</feature>
<evidence type="ECO:0000313" key="2">
    <source>
        <dbReference type="EMBL" id="MQL94278.1"/>
    </source>
</evidence>
<gene>
    <name evidence="2" type="ORF">Taro_026936</name>
</gene>